<dbReference type="InterPro" id="IPR010255">
    <property type="entry name" value="Haem_peroxidase_sf"/>
</dbReference>
<evidence type="ECO:0000313" key="6">
    <source>
        <dbReference type="Proteomes" id="UP000294562"/>
    </source>
</evidence>
<dbReference type="PANTHER" id="PTHR11475:SF4">
    <property type="entry name" value="CHORION PEROXIDASE"/>
    <property type="match status" value="1"/>
</dbReference>
<name>A0A4R6ARB4_9RHOB</name>
<dbReference type="GO" id="GO:0020037">
    <property type="term" value="F:heme binding"/>
    <property type="evidence" value="ECO:0007669"/>
    <property type="project" value="InterPro"/>
</dbReference>
<feature type="compositionally biased region" description="Polar residues" evidence="4">
    <location>
        <begin position="81"/>
        <end position="93"/>
    </location>
</feature>
<evidence type="ECO:0000256" key="1">
    <source>
        <dbReference type="ARBA" id="ARBA00004613"/>
    </source>
</evidence>
<dbReference type="Gene3D" id="1.10.640.10">
    <property type="entry name" value="Haem peroxidase domain superfamily, animal type"/>
    <property type="match status" value="1"/>
</dbReference>
<evidence type="ECO:0000256" key="4">
    <source>
        <dbReference type="SAM" id="MobiDB-lite"/>
    </source>
</evidence>
<comment type="caution">
    <text evidence="5">The sequence shown here is derived from an EMBL/GenBank/DDBJ whole genome shotgun (WGS) entry which is preliminary data.</text>
</comment>
<feature type="region of interest" description="Disordered" evidence="4">
    <location>
        <begin position="70"/>
        <end position="93"/>
    </location>
</feature>
<dbReference type="GO" id="GO:0006979">
    <property type="term" value="P:response to oxidative stress"/>
    <property type="evidence" value="ECO:0007669"/>
    <property type="project" value="InterPro"/>
</dbReference>
<accession>A0A4R6ARB4</accession>
<keyword evidence="3" id="KW-0325">Glycoprotein</keyword>
<comment type="subcellular location">
    <subcellularLocation>
        <location evidence="1">Secreted</location>
    </subcellularLocation>
</comment>
<proteinExistence type="predicted"/>
<reference evidence="5 6" key="1">
    <citation type="submission" date="2019-03" db="EMBL/GenBank/DDBJ databases">
        <title>Rhodobacteraceae bacterium SM1902, a new member of the family Rhodobacteraceae isolated from Yantai.</title>
        <authorList>
            <person name="Sun Y."/>
        </authorList>
    </citation>
    <scope>NUCLEOTIDE SEQUENCE [LARGE SCALE GENOMIC DNA]</scope>
    <source>
        <strain evidence="5 6">SM1902</strain>
    </source>
</reference>
<protein>
    <recommendedName>
        <fullName evidence="7">Peroxidase</fullName>
    </recommendedName>
</protein>
<keyword evidence="6" id="KW-1185">Reference proteome</keyword>
<dbReference type="RefSeq" id="WP_133343537.1">
    <property type="nucleotide sequence ID" value="NZ_SMZO01000035.1"/>
</dbReference>
<sequence>MALTVRSGVPFAILGLATTLAVAPLAVTAATLPAAVLAALPLSVTGPSLPATTPLDPLSRLAEAQYSDGVGTLAGDDRPNSRTLSNILSDPSNAATDAAPLSNMAVAMFQFIASHEIAHTPTDASESSPISIDDPADPLLGTGQTDIAMDRARYETGTGVSTPRQQLDDVTTAFDGSTVYGSSIARQTELRSFSGGRMKISADGDVPIIDGMPAAGDMRADENPSLRALHALFLREHNRIADEIAAACPSCTDQDIFERARVVVANIQHKIFYDELLPLFIGAAPLDTYLPDPTVLAGVSEAINEFTTAAGRIGHTQVPEVIVTGAPGGPLTEVTLDTCFFTSSCLDPATQAERLYGLTQQAGEPVDTVVEDSLRNGQIPAASAVFPIDLFATNIERGRDHGLADYQTVRDALGFASVELDVLLPQYIIDAYAGQSDGIDLIVGLFGEFRADGEYLGETGRALWALQFRNIEGLTLGFSDTGAQAALDAWLDGVTMASLLSRDTGYDASVWGATPFLAPTTSQVPLPPSVALMLVGLLGLAGLRRRS</sequence>
<dbReference type="SUPFAM" id="SSF48113">
    <property type="entry name" value="Heme-dependent peroxidases"/>
    <property type="match status" value="1"/>
</dbReference>
<organism evidence="5 6">
    <name type="scientific">Meridianimarinicoccus aquatilis</name>
    <dbReference type="NCBI Taxonomy" id="2552766"/>
    <lineage>
        <taxon>Bacteria</taxon>
        <taxon>Pseudomonadati</taxon>
        <taxon>Pseudomonadota</taxon>
        <taxon>Alphaproteobacteria</taxon>
        <taxon>Rhodobacterales</taxon>
        <taxon>Paracoccaceae</taxon>
        <taxon>Meridianimarinicoccus</taxon>
    </lineage>
</organism>
<gene>
    <name evidence="5" type="ORF">E2L05_14045</name>
</gene>
<dbReference type="InterPro" id="IPR019791">
    <property type="entry name" value="Haem_peroxidase_animal"/>
</dbReference>
<dbReference type="OrthoDB" id="9765610at2"/>
<dbReference type="PANTHER" id="PTHR11475">
    <property type="entry name" value="OXIDASE/PEROXIDASE"/>
    <property type="match status" value="1"/>
</dbReference>
<dbReference type="EMBL" id="SMZO01000035">
    <property type="protein sequence ID" value="TDL86092.1"/>
    <property type="molecule type" value="Genomic_DNA"/>
</dbReference>
<evidence type="ECO:0000256" key="2">
    <source>
        <dbReference type="ARBA" id="ARBA00022525"/>
    </source>
</evidence>
<dbReference type="Pfam" id="PF03098">
    <property type="entry name" value="An_peroxidase"/>
    <property type="match status" value="1"/>
</dbReference>
<dbReference type="AlphaFoldDB" id="A0A4R6ARB4"/>
<evidence type="ECO:0008006" key="7">
    <source>
        <dbReference type="Google" id="ProtNLM"/>
    </source>
</evidence>
<dbReference type="PROSITE" id="PS50292">
    <property type="entry name" value="PEROXIDASE_3"/>
    <property type="match status" value="1"/>
</dbReference>
<evidence type="ECO:0000313" key="5">
    <source>
        <dbReference type="EMBL" id="TDL86092.1"/>
    </source>
</evidence>
<dbReference type="PRINTS" id="PR00457">
    <property type="entry name" value="ANPEROXIDASE"/>
</dbReference>
<dbReference type="GO" id="GO:0004601">
    <property type="term" value="F:peroxidase activity"/>
    <property type="evidence" value="ECO:0007669"/>
    <property type="project" value="InterPro"/>
</dbReference>
<dbReference type="InterPro" id="IPR037120">
    <property type="entry name" value="Haem_peroxidase_sf_animal"/>
</dbReference>
<keyword evidence="2" id="KW-0964">Secreted</keyword>
<dbReference type="Proteomes" id="UP000294562">
    <property type="component" value="Unassembled WGS sequence"/>
</dbReference>
<dbReference type="GO" id="GO:0005576">
    <property type="term" value="C:extracellular region"/>
    <property type="evidence" value="ECO:0007669"/>
    <property type="project" value="UniProtKB-SubCell"/>
</dbReference>
<evidence type="ECO:0000256" key="3">
    <source>
        <dbReference type="ARBA" id="ARBA00023180"/>
    </source>
</evidence>